<feature type="coiled-coil region" evidence="2">
    <location>
        <begin position="11"/>
        <end position="38"/>
    </location>
</feature>
<feature type="coiled-coil region" evidence="2">
    <location>
        <begin position="174"/>
        <end position="208"/>
    </location>
</feature>
<comment type="caution">
    <text evidence="4">The sequence shown here is derived from an EMBL/GenBank/DDBJ whole genome shotgun (WGS) entry which is preliminary data.</text>
</comment>
<dbReference type="GO" id="GO:0005856">
    <property type="term" value="C:cytoskeleton"/>
    <property type="evidence" value="ECO:0007669"/>
    <property type="project" value="UniProtKB-ARBA"/>
</dbReference>
<evidence type="ECO:0000256" key="1">
    <source>
        <dbReference type="ARBA" id="ARBA00023054"/>
    </source>
</evidence>
<dbReference type="PANTHER" id="PTHR21683">
    <property type="entry name" value="COILED-COIL DOMAIN-CONTAINING PROTEIN 42 LIKE-2-LIKE-RELATED"/>
    <property type="match status" value="1"/>
</dbReference>
<evidence type="ECO:0000313" key="5">
    <source>
        <dbReference type="Proteomes" id="UP000582182"/>
    </source>
</evidence>
<dbReference type="AlphaFoldDB" id="A0A7L3LTI8"/>
<dbReference type="EMBL" id="VZTY01026132">
    <property type="protein sequence ID" value="NXU56310.1"/>
    <property type="molecule type" value="Genomic_DNA"/>
</dbReference>
<protein>
    <submittedName>
        <fullName evidence="4">CCD42 protein</fullName>
    </submittedName>
</protein>
<evidence type="ECO:0000259" key="3">
    <source>
        <dbReference type="Pfam" id="PF13863"/>
    </source>
</evidence>
<feature type="non-terminal residue" evidence="4">
    <location>
        <position position="1"/>
    </location>
</feature>
<dbReference type="Pfam" id="PF13863">
    <property type="entry name" value="DUF4200"/>
    <property type="match status" value="1"/>
</dbReference>
<reference evidence="4 5" key="1">
    <citation type="submission" date="2019-09" db="EMBL/GenBank/DDBJ databases">
        <title>Bird 10,000 Genomes (B10K) Project - Family phase.</title>
        <authorList>
            <person name="Zhang G."/>
        </authorList>
    </citation>
    <scope>NUCLEOTIDE SEQUENCE [LARGE SCALE GENOMIC DNA]</scope>
    <source>
        <strain evidence="4">B10K-DU-029-46</strain>
    </source>
</reference>
<feature type="domain" description="DUF4200" evidence="3">
    <location>
        <begin position="11"/>
        <end position="127"/>
    </location>
</feature>
<dbReference type="GO" id="GO:0007286">
    <property type="term" value="P:spermatid development"/>
    <property type="evidence" value="ECO:0007669"/>
    <property type="project" value="TreeGrafter"/>
</dbReference>
<keyword evidence="5" id="KW-1185">Reference proteome</keyword>
<dbReference type="OrthoDB" id="2134857at2759"/>
<evidence type="ECO:0000256" key="2">
    <source>
        <dbReference type="SAM" id="Coils"/>
    </source>
</evidence>
<feature type="coiled-coil region" evidence="2">
    <location>
        <begin position="65"/>
        <end position="112"/>
    </location>
</feature>
<accession>A0A7L3LTI8</accession>
<gene>
    <name evidence="4" type="primary">Ccdc42</name>
    <name evidence="4" type="ORF">TURVEL_R11865</name>
</gene>
<dbReference type="PANTHER" id="PTHR21683:SF8">
    <property type="entry name" value="COILED-COIL DOMAIN-CONTAINING PROTEIN 42"/>
    <property type="match status" value="1"/>
</dbReference>
<evidence type="ECO:0000313" key="4">
    <source>
        <dbReference type="EMBL" id="NXU56310.1"/>
    </source>
</evidence>
<name>A0A7L3LTI8_9CHAR</name>
<keyword evidence="1 2" id="KW-0175">Coiled coil</keyword>
<sequence>EEDTPSPFIRFQAKKKQVEQMQKVLEVKEEDFKKLMKVISCRWRDVHAKEAQMKIDIKESEKTLKENDRMRIQALKKAIKEREKRREKKIELLRAKEKLETLRKRHQKLCTTVQKYSIFNKYLEDVVRISQFEGIREVILRYKTLLRIRMDLLRTQYEHKELSEQDKVLLDLYVQEKEAEVLEYKNELVQLQLRLDQARSDILSWENQWDDIQSTIDKKTQELGAIKLSILNLFQ</sequence>
<dbReference type="Proteomes" id="UP000582182">
    <property type="component" value="Unassembled WGS sequence"/>
</dbReference>
<dbReference type="InterPro" id="IPR051147">
    <property type="entry name" value="CFAP_domain-containing"/>
</dbReference>
<organism evidence="4 5">
    <name type="scientific">Turnix velox</name>
    <name type="common">Little buttonquail</name>
    <dbReference type="NCBI Taxonomy" id="2529409"/>
    <lineage>
        <taxon>Eukaryota</taxon>
        <taxon>Metazoa</taxon>
        <taxon>Chordata</taxon>
        <taxon>Craniata</taxon>
        <taxon>Vertebrata</taxon>
        <taxon>Euteleostomi</taxon>
        <taxon>Archelosauria</taxon>
        <taxon>Archosauria</taxon>
        <taxon>Dinosauria</taxon>
        <taxon>Saurischia</taxon>
        <taxon>Theropoda</taxon>
        <taxon>Coelurosauria</taxon>
        <taxon>Aves</taxon>
        <taxon>Neognathae</taxon>
        <taxon>Neoaves</taxon>
        <taxon>Charadriiformes</taxon>
        <taxon>Turnicidae</taxon>
        <taxon>Turnix</taxon>
    </lineage>
</organism>
<feature type="non-terminal residue" evidence="4">
    <location>
        <position position="235"/>
    </location>
</feature>
<dbReference type="InterPro" id="IPR025252">
    <property type="entry name" value="DUF4200"/>
</dbReference>
<proteinExistence type="predicted"/>